<dbReference type="PANTHER" id="PTHR30365:SF14">
    <property type="entry name" value="CYTOCHROME BD MENAQUINOL OXIDASE SUBUNIT I-RELATED"/>
    <property type="match status" value="1"/>
</dbReference>
<comment type="similarity">
    <text evidence="2">Belongs to the cytochrome ubiquinol oxidase subunit 1 family.</text>
</comment>
<evidence type="ECO:0000256" key="12">
    <source>
        <dbReference type="PROSITE-ProRule" id="PRU00433"/>
    </source>
</evidence>
<dbReference type="InterPro" id="IPR002585">
    <property type="entry name" value="Cyt-d_ubiquinol_oxidase_su_1"/>
</dbReference>
<evidence type="ECO:0000256" key="7">
    <source>
        <dbReference type="ARBA" id="ARBA00022723"/>
    </source>
</evidence>
<feature type="transmembrane region" description="Helical" evidence="13">
    <location>
        <begin position="189"/>
        <end position="209"/>
    </location>
</feature>
<dbReference type="GO" id="GO:0016491">
    <property type="term" value="F:oxidoreductase activity"/>
    <property type="evidence" value="ECO:0007669"/>
    <property type="project" value="UniProtKB-KW"/>
</dbReference>
<evidence type="ECO:0000256" key="5">
    <source>
        <dbReference type="ARBA" id="ARBA00022617"/>
    </source>
</evidence>
<dbReference type="InterPro" id="IPR036909">
    <property type="entry name" value="Cyt_c-like_dom_sf"/>
</dbReference>
<comment type="subcellular location">
    <subcellularLocation>
        <location evidence="1">Cell membrane</location>
        <topology evidence="1">Multi-pass membrane protein</topology>
    </subcellularLocation>
</comment>
<evidence type="ECO:0000256" key="10">
    <source>
        <dbReference type="ARBA" id="ARBA00023004"/>
    </source>
</evidence>
<dbReference type="InterPro" id="IPR009056">
    <property type="entry name" value="Cyt_c-like_dom"/>
</dbReference>
<organism evidence="15 16">
    <name type="scientific">Chloracidobacterium sp. N</name>
    <dbReference type="NCBI Taxonomy" id="2821540"/>
    <lineage>
        <taxon>Bacteria</taxon>
        <taxon>Pseudomonadati</taxon>
        <taxon>Acidobacteriota</taxon>
        <taxon>Terriglobia</taxon>
        <taxon>Terriglobales</taxon>
        <taxon>Acidobacteriaceae</taxon>
        <taxon>Chloracidobacterium</taxon>
        <taxon>Chloracidobacterium aggregatum</taxon>
    </lineage>
</organism>
<keyword evidence="10 12" id="KW-0408">Iron</keyword>
<keyword evidence="16" id="KW-1185">Reference proteome</keyword>
<sequence>MNYPFWDVPFLGSGWIIGLIAIFHVMISHFAVGGGFYLPMAEAKALREGREDWLRTLRDHARFFIILTGVFGAVSGVGIWFAIGLAHPESTSTLIHNFVFGWAIEWVFFIVELTAAAVYYYGWDKLPRRTHLIVGWIYAFCAWMSLVIINGILTFMLTPGATWLGAAGTGQEAAYFWQAFFNPTYFPSLVLRTLVCISMAGVYALITASRIDPIAEPQLKDELIRWSAKWLLPSFILVPICFFWYLASVPESQRALLNLGISTIGQGTFTQVTRAATVVVMTSATILAFVYFSAWRNSRHFNLGRALCVLFLAFAATASAEHSREMLRKPFVIGEHMYSNGIRKQEVERFNREGYLANSMWLKTDAPPVSLRQVAFGREIEPETTANLARGELMFRGQCLACHTVEGYRPMARLLQGRDRQAISAFLKTLHENKPDSPYRSYMPPLVGTPDEVEALTDYLDAILNHNVKTRSGHIAQAGKTNF</sequence>
<evidence type="ECO:0000256" key="13">
    <source>
        <dbReference type="SAM" id="Phobius"/>
    </source>
</evidence>
<name>A0ABX8B6J0_9BACT</name>
<feature type="transmembrane region" description="Helical" evidence="13">
    <location>
        <begin position="133"/>
        <end position="157"/>
    </location>
</feature>
<keyword evidence="11 13" id="KW-0472">Membrane</keyword>
<keyword evidence="4" id="KW-1003">Cell membrane</keyword>
<dbReference type="PROSITE" id="PS51007">
    <property type="entry name" value="CYTC"/>
    <property type="match status" value="1"/>
</dbReference>
<evidence type="ECO:0000259" key="14">
    <source>
        <dbReference type="PROSITE" id="PS51007"/>
    </source>
</evidence>
<feature type="transmembrane region" description="Helical" evidence="13">
    <location>
        <begin position="61"/>
        <end position="83"/>
    </location>
</feature>
<keyword evidence="6 13" id="KW-0812">Transmembrane</keyword>
<evidence type="ECO:0000256" key="8">
    <source>
        <dbReference type="ARBA" id="ARBA00022982"/>
    </source>
</evidence>
<keyword evidence="9 13" id="KW-1133">Transmembrane helix</keyword>
<keyword evidence="15" id="KW-0560">Oxidoreductase</keyword>
<dbReference type="RefSeq" id="WP_211422969.1">
    <property type="nucleotide sequence ID" value="NZ_CP072642.1"/>
</dbReference>
<reference evidence="15 16" key="1">
    <citation type="submission" date="2021-03" db="EMBL/GenBank/DDBJ databases">
        <title>Genomic and phenotypic characterization of Chloracidobacterium isolates provides evidence for multiple species.</title>
        <authorList>
            <person name="Saini M.K."/>
            <person name="Costas A.M.G."/>
            <person name="Tank M."/>
            <person name="Bryant D.A."/>
        </authorList>
    </citation>
    <scope>NUCLEOTIDE SEQUENCE [LARGE SCALE GENOMIC DNA]</scope>
    <source>
        <strain evidence="15 16">N</strain>
    </source>
</reference>
<feature type="transmembrane region" description="Helical" evidence="13">
    <location>
        <begin position="15"/>
        <end position="40"/>
    </location>
</feature>
<gene>
    <name evidence="15" type="ORF">J8C05_04410</name>
</gene>
<keyword evidence="3" id="KW-0813">Transport</keyword>
<evidence type="ECO:0000256" key="9">
    <source>
        <dbReference type="ARBA" id="ARBA00022989"/>
    </source>
</evidence>
<accession>A0ABX8B6J0</accession>
<evidence type="ECO:0000256" key="11">
    <source>
        <dbReference type="ARBA" id="ARBA00023136"/>
    </source>
</evidence>
<keyword evidence="8" id="KW-0249">Electron transport</keyword>
<evidence type="ECO:0000256" key="3">
    <source>
        <dbReference type="ARBA" id="ARBA00022448"/>
    </source>
</evidence>
<dbReference type="SUPFAM" id="SSF46626">
    <property type="entry name" value="Cytochrome c"/>
    <property type="match status" value="1"/>
</dbReference>
<evidence type="ECO:0000256" key="4">
    <source>
        <dbReference type="ARBA" id="ARBA00022475"/>
    </source>
</evidence>
<evidence type="ECO:0000313" key="15">
    <source>
        <dbReference type="EMBL" id="QUV94696.1"/>
    </source>
</evidence>
<dbReference type="EC" id="1.10.3.-" evidence="15"/>
<dbReference type="Pfam" id="PF01654">
    <property type="entry name" value="Cyt_bd_oxida_I"/>
    <property type="match status" value="1"/>
</dbReference>
<evidence type="ECO:0000256" key="2">
    <source>
        <dbReference type="ARBA" id="ARBA00009819"/>
    </source>
</evidence>
<dbReference type="EMBL" id="CP072642">
    <property type="protein sequence ID" value="QUV94696.1"/>
    <property type="molecule type" value="Genomic_DNA"/>
</dbReference>
<feature type="domain" description="Cytochrome c" evidence="14">
    <location>
        <begin position="386"/>
        <end position="464"/>
    </location>
</feature>
<protein>
    <submittedName>
        <fullName evidence="15">Cytochrome ubiquinol oxidase subunit I</fullName>
        <ecNumber evidence="15">1.10.3.-</ecNumber>
    </submittedName>
</protein>
<feature type="transmembrane region" description="Helical" evidence="13">
    <location>
        <begin position="230"/>
        <end position="247"/>
    </location>
</feature>
<evidence type="ECO:0000313" key="16">
    <source>
        <dbReference type="Proteomes" id="UP000677668"/>
    </source>
</evidence>
<feature type="transmembrane region" description="Helical" evidence="13">
    <location>
        <begin position="103"/>
        <end position="121"/>
    </location>
</feature>
<proteinExistence type="inferred from homology"/>
<keyword evidence="5 12" id="KW-0349">Heme</keyword>
<feature type="transmembrane region" description="Helical" evidence="13">
    <location>
        <begin position="302"/>
        <end position="320"/>
    </location>
</feature>
<dbReference type="Gene3D" id="1.10.760.10">
    <property type="entry name" value="Cytochrome c-like domain"/>
    <property type="match status" value="1"/>
</dbReference>
<feature type="transmembrane region" description="Helical" evidence="13">
    <location>
        <begin position="275"/>
        <end position="295"/>
    </location>
</feature>
<dbReference type="PANTHER" id="PTHR30365">
    <property type="entry name" value="CYTOCHROME D UBIQUINOL OXIDASE"/>
    <property type="match status" value="1"/>
</dbReference>
<dbReference type="Proteomes" id="UP000677668">
    <property type="component" value="Chromosome 1"/>
</dbReference>
<evidence type="ECO:0000256" key="1">
    <source>
        <dbReference type="ARBA" id="ARBA00004651"/>
    </source>
</evidence>
<keyword evidence="7 12" id="KW-0479">Metal-binding</keyword>
<evidence type="ECO:0000256" key="6">
    <source>
        <dbReference type="ARBA" id="ARBA00022692"/>
    </source>
</evidence>